<dbReference type="Proteomes" id="UP000316093">
    <property type="component" value="Chromosome"/>
</dbReference>
<protein>
    <submittedName>
        <fullName evidence="8">Type IV secretory system conjugative DNA transfer family protein</fullName>
    </submittedName>
</protein>
<gene>
    <name evidence="8" type="ORF">FIV34_16360</name>
</gene>
<evidence type="ECO:0000256" key="5">
    <source>
        <dbReference type="ARBA" id="ARBA00022989"/>
    </source>
</evidence>
<accession>A0A4Y5Z637</accession>
<dbReference type="Gene3D" id="3.40.50.300">
    <property type="entry name" value="P-loop containing nucleotide triphosphate hydrolases"/>
    <property type="match status" value="1"/>
</dbReference>
<dbReference type="RefSeq" id="WP_139984592.1">
    <property type="nucleotide sequence ID" value="NZ_CP041046.1"/>
</dbReference>
<comment type="similarity">
    <text evidence="2">Belongs to the VirD4/TraG family.</text>
</comment>
<evidence type="ECO:0000256" key="6">
    <source>
        <dbReference type="ARBA" id="ARBA00023136"/>
    </source>
</evidence>
<evidence type="ECO:0000256" key="3">
    <source>
        <dbReference type="ARBA" id="ARBA00022475"/>
    </source>
</evidence>
<dbReference type="InterPro" id="IPR051539">
    <property type="entry name" value="T4SS-coupling_protein"/>
</dbReference>
<sequence>MRTGKWLAGWAIALGVITSAPWLSAYLTGVLLQIEMPLPWWRAWWAYYQHIHDPLYAPYAWRIWLAGGLGAGVPLLAGAMALGLLVRAPAKTLHGSARFASNRDLARQGMFRRSPTALVIGRRGRRLVHMSGQQFAILAAPTRSGKGVGIVVPNLLSYEGSVVVLDIKQENFDLTSGWRKAQGQDVYLFNPFAEDLRTARWNPLHYVSDGVFRISDIMALAETLYPDGAGEQGFWVSQARNAFVAFTMFLFERDDAQAGGSRLQSSREPTLGEVFRISTGDGDDLKAYLQGLAAQPFLSGITQNAFANLLSQAEDTFASIMGTFREPLNMFLNPVLDAATSGNDFLLTDVRKKKMTIYIGIQPNKLAESRIIINMFFSQLVKLNTRELPAQNTALRHQCLLLMDEFTAMGRVDILASAVSFIAGYNLRLLPIIQSLSQLDAVYGPDTARSFVTNHALQIVYTPREQRDANDYSEMLGYTTVRQKNVTRGQGVSVSHSDERRALMLPQELKAMSPDKEVFLYEGIPHPVMADKIRYYQDRYFTRRLLPKVEVPKIAIRHARGEQKKARSIHMEERR</sequence>
<proteinExistence type="inferred from homology"/>
<evidence type="ECO:0000256" key="2">
    <source>
        <dbReference type="ARBA" id="ARBA00008806"/>
    </source>
</evidence>
<dbReference type="SUPFAM" id="SSF52540">
    <property type="entry name" value="P-loop containing nucleoside triphosphate hydrolases"/>
    <property type="match status" value="1"/>
</dbReference>
<evidence type="ECO:0000313" key="8">
    <source>
        <dbReference type="EMBL" id="QDE40667.1"/>
    </source>
</evidence>
<keyword evidence="9" id="KW-1185">Reference proteome</keyword>
<evidence type="ECO:0000313" key="9">
    <source>
        <dbReference type="Proteomes" id="UP000316093"/>
    </source>
</evidence>
<dbReference type="KEGG" id="lpy:FIV34_16360"/>
<dbReference type="Pfam" id="PF02534">
    <property type="entry name" value="T4SS-DNA_transf"/>
    <property type="match status" value="1"/>
</dbReference>
<feature type="transmembrane region" description="Helical" evidence="7">
    <location>
        <begin position="63"/>
        <end position="86"/>
    </location>
</feature>
<keyword evidence="3" id="KW-1003">Cell membrane</keyword>
<evidence type="ECO:0000256" key="1">
    <source>
        <dbReference type="ARBA" id="ARBA00004651"/>
    </source>
</evidence>
<dbReference type="GO" id="GO:0005886">
    <property type="term" value="C:plasma membrane"/>
    <property type="evidence" value="ECO:0007669"/>
    <property type="project" value="UniProtKB-SubCell"/>
</dbReference>
<name>A0A4Y5Z637_9GAMM</name>
<dbReference type="AlphaFoldDB" id="A0A4Y5Z637"/>
<dbReference type="CDD" id="cd01127">
    <property type="entry name" value="TrwB_TraG_TraD_VirD4"/>
    <property type="match status" value="1"/>
</dbReference>
<comment type="subcellular location">
    <subcellularLocation>
        <location evidence="1">Cell membrane</location>
        <topology evidence="1">Multi-pass membrane protein</topology>
    </subcellularLocation>
</comment>
<keyword evidence="4 7" id="KW-0812">Transmembrane</keyword>
<dbReference type="PANTHER" id="PTHR37937">
    <property type="entry name" value="CONJUGATIVE TRANSFER: DNA TRANSPORT"/>
    <property type="match status" value="1"/>
</dbReference>
<organism evidence="8 9">
    <name type="scientific">Luteibacter pinisoli</name>
    <dbReference type="NCBI Taxonomy" id="2589080"/>
    <lineage>
        <taxon>Bacteria</taxon>
        <taxon>Pseudomonadati</taxon>
        <taxon>Pseudomonadota</taxon>
        <taxon>Gammaproteobacteria</taxon>
        <taxon>Lysobacterales</taxon>
        <taxon>Rhodanobacteraceae</taxon>
        <taxon>Luteibacter</taxon>
    </lineage>
</organism>
<dbReference type="EMBL" id="CP041046">
    <property type="protein sequence ID" value="QDE40667.1"/>
    <property type="molecule type" value="Genomic_DNA"/>
</dbReference>
<keyword evidence="5 7" id="KW-1133">Transmembrane helix</keyword>
<reference evidence="8 9" key="1">
    <citation type="submission" date="2019-06" db="EMBL/GenBank/DDBJ databases">
        <title>A complete genome sequence for Luteibacter pinisoli MAH-14.</title>
        <authorList>
            <person name="Baltrus D.A."/>
        </authorList>
    </citation>
    <scope>NUCLEOTIDE SEQUENCE [LARGE SCALE GENOMIC DNA]</scope>
    <source>
        <strain evidence="8 9">MAH-14</strain>
    </source>
</reference>
<dbReference type="PANTHER" id="PTHR37937:SF1">
    <property type="entry name" value="CONJUGATIVE TRANSFER: DNA TRANSPORT"/>
    <property type="match status" value="1"/>
</dbReference>
<dbReference type="InterPro" id="IPR027417">
    <property type="entry name" value="P-loop_NTPase"/>
</dbReference>
<keyword evidence="6 7" id="KW-0472">Membrane</keyword>
<evidence type="ECO:0000256" key="4">
    <source>
        <dbReference type="ARBA" id="ARBA00022692"/>
    </source>
</evidence>
<evidence type="ECO:0000256" key="7">
    <source>
        <dbReference type="SAM" id="Phobius"/>
    </source>
</evidence>
<dbReference type="OrthoDB" id="9759295at2"/>
<dbReference type="InterPro" id="IPR003688">
    <property type="entry name" value="TraG/VirD4"/>
</dbReference>